<proteinExistence type="predicted"/>
<evidence type="ECO:0000313" key="3">
    <source>
        <dbReference type="Proteomes" id="UP000252519"/>
    </source>
</evidence>
<feature type="signal peptide" evidence="1">
    <location>
        <begin position="1"/>
        <end position="16"/>
    </location>
</feature>
<evidence type="ECO:0000256" key="1">
    <source>
        <dbReference type="SAM" id="SignalP"/>
    </source>
</evidence>
<organism evidence="2 3">
    <name type="scientific">Ancylostoma caninum</name>
    <name type="common">Dog hookworm</name>
    <dbReference type="NCBI Taxonomy" id="29170"/>
    <lineage>
        <taxon>Eukaryota</taxon>
        <taxon>Metazoa</taxon>
        <taxon>Ecdysozoa</taxon>
        <taxon>Nematoda</taxon>
        <taxon>Chromadorea</taxon>
        <taxon>Rhabditida</taxon>
        <taxon>Rhabditina</taxon>
        <taxon>Rhabditomorpha</taxon>
        <taxon>Strongyloidea</taxon>
        <taxon>Ancylostomatidae</taxon>
        <taxon>Ancylostomatinae</taxon>
        <taxon>Ancylostoma</taxon>
    </lineage>
</organism>
<dbReference type="Gene3D" id="3.30.30.110">
    <property type="entry name" value="Antibacterial factor-related peptide"/>
    <property type="match status" value="1"/>
</dbReference>
<feature type="chain" id="PRO_5016645402" evidence="1">
    <location>
        <begin position="17"/>
        <end position="83"/>
    </location>
</feature>
<evidence type="ECO:0000313" key="2">
    <source>
        <dbReference type="EMBL" id="RCN48673.1"/>
    </source>
</evidence>
<accession>A0A368GWC6</accession>
<dbReference type="InterPro" id="IPR038204">
    <property type="entry name" value="Abf-1/2_sf"/>
</dbReference>
<protein>
    <submittedName>
        <fullName evidence="2">Uncharacterized protein</fullName>
    </submittedName>
</protein>
<dbReference type="EMBL" id="JOJR01000044">
    <property type="protein sequence ID" value="RCN48673.1"/>
    <property type="molecule type" value="Genomic_DNA"/>
</dbReference>
<comment type="caution">
    <text evidence="2">The sequence shown here is derived from an EMBL/GenBank/DDBJ whole genome shotgun (WGS) entry which is preliminary data.</text>
</comment>
<reference evidence="2 3" key="1">
    <citation type="submission" date="2014-10" db="EMBL/GenBank/DDBJ databases">
        <title>Draft genome of the hookworm Ancylostoma caninum.</title>
        <authorList>
            <person name="Mitreva M."/>
        </authorList>
    </citation>
    <scope>NUCLEOTIDE SEQUENCE [LARGE SCALE GENOMIC DNA]</scope>
    <source>
        <strain evidence="2 3">Baltimore</strain>
    </source>
</reference>
<keyword evidence="3" id="KW-1185">Reference proteome</keyword>
<gene>
    <name evidence="2" type="ORF">ANCCAN_05314</name>
</gene>
<dbReference type="AlphaFoldDB" id="A0A368GWC6"/>
<name>A0A368GWC6_ANCCA</name>
<sequence length="83" mass="9475">MKYLLVFLLFIAVVDPSFYIADVCEQMNSRLLKGIAKARCKSACKELHCKRSVCVKLPETGEKKCECSVCYVNKQQQVKRKKG</sequence>
<keyword evidence="1" id="KW-0732">Signal</keyword>
<dbReference type="Proteomes" id="UP000252519">
    <property type="component" value="Unassembled WGS sequence"/>
</dbReference>